<dbReference type="Proteomes" id="UP000029507">
    <property type="component" value="Chromosome"/>
</dbReference>
<keyword evidence="1" id="KW-0812">Transmembrane</keyword>
<keyword evidence="1" id="KW-1133">Transmembrane helix</keyword>
<feature type="transmembrane region" description="Helical" evidence="1">
    <location>
        <begin position="6"/>
        <end position="22"/>
    </location>
</feature>
<sequence>MWILVVMAYAALFFIDPYGLFTQGLKREGYVCSVLWGISFLIAFALAMGWDLPSPSPLIINLVKRLY</sequence>
<accession>A0A089LMY0</accession>
<dbReference type="HOGENOM" id="CLU_194269_4_0_9"/>
<dbReference type="KEGG" id="pste:PSTEL_03150"/>
<dbReference type="EMBL" id="CP009286">
    <property type="protein sequence ID" value="AIQ62262.1"/>
    <property type="molecule type" value="Genomic_DNA"/>
</dbReference>
<dbReference type="STRING" id="169760.PSTEL_03150"/>
<dbReference type="AlphaFoldDB" id="A0A089LMY0"/>
<evidence type="ECO:0000313" key="2">
    <source>
        <dbReference type="EMBL" id="AIQ62262.1"/>
    </source>
</evidence>
<proteinExistence type="predicted"/>
<name>A0A089LMY0_9BACL</name>
<feature type="transmembrane region" description="Helical" evidence="1">
    <location>
        <begin position="29"/>
        <end position="50"/>
    </location>
</feature>
<evidence type="ECO:0000256" key="1">
    <source>
        <dbReference type="SAM" id="Phobius"/>
    </source>
</evidence>
<keyword evidence="1" id="KW-0472">Membrane</keyword>
<evidence type="ECO:0000313" key="3">
    <source>
        <dbReference type="Proteomes" id="UP000029507"/>
    </source>
</evidence>
<protein>
    <submittedName>
        <fullName evidence="2">Uncharacterized protein</fullName>
    </submittedName>
</protein>
<keyword evidence="3" id="KW-1185">Reference proteome</keyword>
<organism evidence="2 3">
    <name type="scientific">Paenibacillus stellifer</name>
    <dbReference type="NCBI Taxonomy" id="169760"/>
    <lineage>
        <taxon>Bacteria</taxon>
        <taxon>Bacillati</taxon>
        <taxon>Bacillota</taxon>
        <taxon>Bacilli</taxon>
        <taxon>Bacillales</taxon>
        <taxon>Paenibacillaceae</taxon>
        <taxon>Paenibacillus</taxon>
    </lineage>
</organism>
<reference evidence="2 3" key="1">
    <citation type="submission" date="2014-08" db="EMBL/GenBank/DDBJ databases">
        <title>Comparative genomics of the Paenibacillus odorifer group.</title>
        <authorList>
            <person name="den Bakker H.C."/>
            <person name="Tsai Y.-C."/>
            <person name="Martin N."/>
            <person name="Korlach J."/>
            <person name="Wiedmann M."/>
        </authorList>
    </citation>
    <scope>NUCLEOTIDE SEQUENCE [LARGE SCALE GENOMIC DNA]</scope>
    <source>
        <strain evidence="2 3">DSM 14472</strain>
    </source>
</reference>
<gene>
    <name evidence="2" type="ORF">PSTEL_03150</name>
</gene>